<evidence type="ECO:0000256" key="1">
    <source>
        <dbReference type="SAM" id="Phobius"/>
    </source>
</evidence>
<comment type="caution">
    <text evidence="2">The sequence shown here is derived from an EMBL/GenBank/DDBJ whole genome shotgun (WGS) entry which is preliminary data.</text>
</comment>
<dbReference type="EMBL" id="JACEIK010000003">
    <property type="protein sequence ID" value="MCD7445917.1"/>
    <property type="molecule type" value="Genomic_DNA"/>
</dbReference>
<feature type="transmembrane region" description="Helical" evidence="1">
    <location>
        <begin position="20"/>
        <end position="40"/>
    </location>
</feature>
<proteinExistence type="predicted"/>
<sequence length="102" mass="11003">MGSSASTAKEQLVVNSEENIKKVTVVAGVAIVGLLLLKLLDNNNNCVNRKVMKAPAEVTVTSTEMILSGTLPIIFADKLGGCKESRYDDDDFSSQEKKVICR</sequence>
<organism evidence="2 3">
    <name type="scientific">Datura stramonium</name>
    <name type="common">Jimsonweed</name>
    <name type="synonym">Common thornapple</name>
    <dbReference type="NCBI Taxonomy" id="4076"/>
    <lineage>
        <taxon>Eukaryota</taxon>
        <taxon>Viridiplantae</taxon>
        <taxon>Streptophyta</taxon>
        <taxon>Embryophyta</taxon>
        <taxon>Tracheophyta</taxon>
        <taxon>Spermatophyta</taxon>
        <taxon>Magnoliopsida</taxon>
        <taxon>eudicotyledons</taxon>
        <taxon>Gunneridae</taxon>
        <taxon>Pentapetalae</taxon>
        <taxon>asterids</taxon>
        <taxon>lamiids</taxon>
        <taxon>Solanales</taxon>
        <taxon>Solanaceae</taxon>
        <taxon>Solanoideae</taxon>
        <taxon>Datureae</taxon>
        <taxon>Datura</taxon>
    </lineage>
</organism>
<dbReference type="Proteomes" id="UP000823775">
    <property type="component" value="Unassembled WGS sequence"/>
</dbReference>
<keyword evidence="1" id="KW-1133">Transmembrane helix</keyword>
<evidence type="ECO:0000313" key="3">
    <source>
        <dbReference type="Proteomes" id="UP000823775"/>
    </source>
</evidence>
<evidence type="ECO:0000313" key="2">
    <source>
        <dbReference type="EMBL" id="MCD7445917.1"/>
    </source>
</evidence>
<keyword evidence="3" id="KW-1185">Reference proteome</keyword>
<reference evidence="2 3" key="1">
    <citation type="journal article" date="2021" name="BMC Genomics">
        <title>Datura genome reveals duplications of psychoactive alkaloid biosynthetic genes and high mutation rate following tissue culture.</title>
        <authorList>
            <person name="Rajewski A."/>
            <person name="Carter-House D."/>
            <person name="Stajich J."/>
            <person name="Litt A."/>
        </authorList>
    </citation>
    <scope>NUCLEOTIDE SEQUENCE [LARGE SCALE GENOMIC DNA]</scope>
    <source>
        <strain evidence="2">AR-01</strain>
    </source>
</reference>
<protein>
    <submittedName>
        <fullName evidence="2">Uncharacterized protein</fullName>
    </submittedName>
</protein>
<keyword evidence="1" id="KW-0472">Membrane</keyword>
<accession>A0ABS8RGA6</accession>
<name>A0ABS8RGA6_DATST</name>
<gene>
    <name evidence="2" type="ORF">HAX54_024617</name>
</gene>
<keyword evidence="1" id="KW-0812">Transmembrane</keyword>